<reference evidence="1 2" key="1">
    <citation type="submission" date="2016-04" db="EMBL/GenBank/DDBJ databases">
        <title>Complete genome sequence and analysis of deep-sea sediment isolate, Amycolatopsis sp. WP1.</title>
        <authorList>
            <person name="Wang H."/>
            <person name="Chen S."/>
            <person name="Wu Q."/>
        </authorList>
    </citation>
    <scope>NUCLEOTIDE SEQUENCE [LARGE SCALE GENOMIC DNA]</scope>
    <source>
        <strain evidence="1 2">WP1</strain>
    </source>
</reference>
<proteinExistence type="predicted"/>
<name>A0A344L5Z9_9PSEU</name>
<dbReference type="OrthoDB" id="3213425at2"/>
<dbReference type="Proteomes" id="UP000250434">
    <property type="component" value="Chromosome"/>
</dbReference>
<evidence type="ECO:0008006" key="3">
    <source>
        <dbReference type="Google" id="ProtNLM"/>
    </source>
</evidence>
<dbReference type="InterPro" id="IPR011990">
    <property type="entry name" value="TPR-like_helical_dom_sf"/>
</dbReference>
<dbReference type="KEGG" id="aab:A4R43_13720"/>
<dbReference type="EMBL" id="CP015163">
    <property type="protein sequence ID" value="AXB43473.1"/>
    <property type="molecule type" value="Genomic_DNA"/>
</dbReference>
<sequence>MNAKPANRTHPCAASRIGLSDVARVETETSTFRALDYRYGGGWCHDAALAQLSWAYRLLDAAATERVKAKLCTALADLTSLAGWTAFDAGFPDAAHARFDRALELAREGGDNGLVANILYRKGRVYLHYEAPGQALAAFVQGERAAAAAGSAVMLSVLCANQAWAHAKLGKRDDAIRALGRADEAFSRSGNEEVPVWVRFFDQNDLAAMIGTVYTELALGVDSAYAAPACDELSFVVERYGPDMMRSKAFCLVLLAIDHLLMGDVDEAAEVGDRALAAAEGMNSARFADRLRPLEAEAVRRAEHTEARELAERIATFAA</sequence>
<dbReference type="AlphaFoldDB" id="A0A344L5Z9"/>
<dbReference type="RefSeq" id="WP_113692713.1">
    <property type="nucleotide sequence ID" value="NZ_CP015163.1"/>
</dbReference>
<keyword evidence="2" id="KW-1185">Reference proteome</keyword>
<organism evidence="1 2">
    <name type="scientific">Amycolatopsis albispora</name>
    <dbReference type="NCBI Taxonomy" id="1804986"/>
    <lineage>
        <taxon>Bacteria</taxon>
        <taxon>Bacillati</taxon>
        <taxon>Actinomycetota</taxon>
        <taxon>Actinomycetes</taxon>
        <taxon>Pseudonocardiales</taxon>
        <taxon>Pseudonocardiaceae</taxon>
        <taxon>Amycolatopsis</taxon>
    </lineage>
</organism>
<dbReference type="Gene3D" id="1.25.40.10">
    <property type="entry name" value="Tetratricopeptide repeat domain"/>
    <property type="match status" value="1"/>
</dbReference>
<gene>
    <name evidence="1" type="ORF">A4R43_13720</name>
</gene>
<protein>
    <recommendedName>
        <fullName evidence="3">XRE family transcriptional regulator</fullName>
    </recommendedName>
</protein>
<dbReference type="SUPFAM" id="SSF48452">
    <property type="entry name" value="TPR-like"/>
    <property type="match status" value="1"/>
</dbReference>
<accession>A0A344L5Z9</accession>
<evidence type="ECO:0000313" key="1">
    <source>
        <dbReference type="EMBL" id="AXB43473.1"/>
    </source>
</evidence>
<evidence type="ECO:0000313" key="2">
    <source>
        <dbReference type="Proteomes" id="UP000250434"/>
    </source>
</evidence>